<dbReference type="Gramene" id="ERM96767">
    <property type="protein sequence ID" value="ERM96767"/>
    <property type="gene ID" value="AMTR_s03452p00005800"/>
</dbReference>
<dbReference type="InterPro" id="IPR015943">
    <property type="entry name" value="WD40/YVTN_repeat-like_dom_sf"/>
</dbReference>
<sequence>MGVTKVSGLLNDYYLNLLDWSCTDILAIALRHTIYLCIPSKRRYCKLTTINEDNGLVTSINWDHRGDHIAVGLENSEVQLWDINSTKKMRTRRSGHRGRIPSLAWNSCILTTGGTDGLIINHDMRVKNSHLETYRANSSNSPLHKIEDHLAAVKALAWCPFQSNLLASGGGGADRCIKFWNTHNGACLKSVDTGYQVCSLLWSNDEEELLSSHGFSQNQLKLWEYPSMVKLAELKGHTSRVLFTAQSPDGRTVASAGADEEMRFWQVFGTSKLLTS</sequence>
<dbReference type="SMART" id="SM00320">
    <property type="entry name" value="WD40"/>
    <property type="match status" value="5"/>
</dbReference>
<evidence type="ECO:0000256" key="7">
    <source>
        <dbReference type="PROSITE-ProRule" id="PRU00221"/>
    </source>
</evidence>
<dbReference type="PANTHER" id="PTHR19918:SF8">
    <property type="entry name" value="FI02843P"/>
    <property type="match status" value="1"/>
</dbReference>
<protein>
    <recommendedName>
        <fullName evidence="8">Anaphase-promoting complex subunit 4-like WD40 domain-containing protein</fullName>
    </recommendedName>
</protein>
<dbReference type="OMA" id="HNKQSIC"/>
<dbReference type="eggNOG" id="KOG0305">
    <property type="taxonomic scope" value="Eukaryota"/>
</dbReference>
<feature type="domain" description="Anaphase-promoting complex subunit 4-like WD40" evidence="8">
    <location>
        <begin position="24"/>
        <end position="106"/>
    </location>
</feature>
<evidence type="ECO:0000259" key="8">
    <source>
        <dbReference type="Pfam" id="PF12894"/>
    </source>
</evidence>
<dbReference type="HOGENOM" id="CLU_014831_1_1_1"/>
<name>U5CKR7_AMBTC</name>
<dbReference type="InterPro" id="IPR024977">
    <property type="entry name" value="Apc4-like_WD40_dom"/>
</dbReference>
<evidence type="ECO:0000256" key="1">
    <source>
        <dbReference type="ARBA" id="ARBA00022574"/>
    </source>
</evidence>
<dbReference type="Pfam" id="PF00400">
    <property type="entry name" value="WD40"/>
    <property type="match status" value="2"/>
</dbReference>
<dbReference type="AlphaFoldDB" id="U5CKR7"/>
<dbReference type="InterPro" id="IPR033010">
    <property type="entry name" value="Cdc20/Fizzy"/>
</dbReference>
<dbReference type="EMBL" id="KI396992">
    <property type="protein sequence ID" value="ERM96767.1"/>
    <property type="molecule type" value="Genomic_DNA"/>
</dbReference>
<evidence type="ECO:0000313" key="9">
    <source>
        <dbReference type="EMBL" id="ERM96767.1"/>
    </source>
</evidence>
<evidence type="ECO:0000256" key="6">
    <source>
        <dbReference type="ARBA" id="ARBA00023425"/>
    </source>
</evidence>
<dbReference type="Pfam" id="PF12894">
    <property type="entry name" value="ANAPC4_WD40"/>
    <property type="match status" value="1"/>
</dbReference>
<dbReference type="GO" id="GO:0010997">
    <property type="term" value="F:anaphase-promoting complex binding"/>
    <property type="evidence" value="ECO:0000318"/>
    <property type="project" value="GO_Central"/>
</dbReference>
<keyword evidence="4" id="KW-0498">Mitosis</keyword>
<dbReference type="GO" id="GO:1905786">
    <property type="term" value="P:positive regulation of anaphase-promoting complex-dependent catabolic process"/>
    <property type="evidence" value="ECO:0000318"/>
    <property type="project" value="GO_Central"/>
</dbReference>
<dbReference type="GO" id="GO:1990757">
    <property type="term" value="F:ubiquitin ligase activator activity"/>
    <property type="evidence" value="ECO:0000318"/>
    <property type="project" value="GO_Central"/>
</dbReference>
<evidence type="ECO:0000256" key="3">
    <source>
        <dbReference type="ARBA" id="ARBA00022737"/>
    </source>
</evidence>
<dbReference type="Proteomes" id="UP000017836">
    <property type="component" value="Unassembled WGS sequence"/>
</dbReference>
<dbReference type="InterPro" id="IPR001680">
    <property type="entry name" value="WD40_rpt"/>
</dbReference>
<evidence type="ECO:0000256" key="2">
    <source>
        <dbReference type="ARBA" id="ARBA00022618"/>
    </source>
</evidence>
<dbReference type="GO" id="GO:0005680">
    <property type="term" value="C:anaphase-promoting complex"/>
    <property type="evidence" value="ECO:0000318"/>
    <property type="project" value="GO_Central"/>
</dbReference>
<proteinExistence type="predicted"/>
<keyword evidence="2" id="KW-0132">Cell division</keyword>
<evidence type="ECO:0000256" key="4">
    <source>
        <dbReference type="ARBA" id="ARBA00022776"/>
    </source>
</evidence>
<evidence type="ECO:0000256" key="5">
    <source>
        <dbReference type="ARBA" id="ARBA00023306"/>
    </source>
</evidence>
<keyword evidence="1 7" id="KW-0853">WD repeat</keyword>
<dbReference type="InterPro" id="IPR036322">
    <property type="entry name" value="WD40_repeat_dom_sf"/>
</dbReference>
<dbReference type="GO" id="GO:0051301">
    <property type="term" value="P:cell division"/>
    <property type="evidence" value="ECO:0007669"/>
    <property type="project" value="UniProtKB-KW"/>
</dbReference>
<dbReference type="GO" id="GO:0031145">
    <property type="term" value="P:anaphase-promoting complex-dependent catabolic process"/>
    <property type="evidence" value="ECO:0000318"/>
    <property type="project" value="GO_Central"/>
</dbReference>
<comment type="function">
    <text evidence="6">Component of the anaphase promoting complex/cyclosome (APC/C), a cell cycle-regulated E3 ubiquitin-protein ligase complex that controls progression through mitosis and the G1 phase of the cell cycle.</text>
</comment>
<evidence type="ECO:0000313" key="10">
    <source>
        <dbReference type="Proteomes" id="UP000017836"/>
    </source>
</evidence>
<dbReference type="Gene3D" id="2.130.10.10">
    <property type="entry name" value="YVTN repeat-like/Quinoprotein amine dehydrogenase"/>
    <property type="match status" value="2"/>
</dbReference>
<feature type="repeat" description="WD" evidence="7">
    <location>
        <begin position="234"/>
        <end position="275"/>
    </location>
</feature>
<keyword evidence="10" id="KW-1185">Reference proteome</keyword>
<dbReference type="STRING" id="13333.U5CKR7"/>
<dbReference type="PROSITE" id="PS50294">
    <property type="entry name" value="WD_REPEATS_REGION"/>
    <property type="match status" value="1"/>
</dbReference>
<dbReference type="PANTHER" id="PTHR19918">
    <property type="entry name" value="CELL DIVISION CYCLE 20 CDC20 FIZZY -RELATED"/>
    <property type="match status" value="1"/>
</dbReference>
<organism evidence="9 10">
    <name type="scientific">Amborella trichopoda</name>
    <dbReference type="NCBI Taxonomy" id="13333"/>
    <lineage>
        <taxon>Eukaryota</taxon>
        <taxon>Viridiplantae</taxon>
        <taxon>Streptophyta</taxon>
        <taxon>Embryophyta</taxon>
        <taxon>Tracheophyta</taxon>
        <taxon>Spermatophyta</taxon>
        <taxon>Magnoliopsida</taxon>
        <taxon>Amborellales</taxon>
        <taxon>Amborellaceae</taxon>
        <taxon>Amborella</taxon>
    </lineage>
</organism>
<feature type="repeat" description="WD" evidence="7">
    <location>
        <begin position="50"/>
        <end position="91"/>
    </location>
</feature>
<accession>U5CKR7</accession>
<reference evidence="10" key="1">
    <citation type="journal article" date="2013" name="Science">
        <title>The Amborella genome and the evolution of flowering plants.</title>
        <authorList>
            <consortium name="Amborella Genome Project"/>
        </authorList>
    </citation>
    <scope>NUCLEOTIDE SEQUENCE [LARGE SCALE GENOMIC DNA]</scope>
</reference>
<gene>
    <name evidence="9" type="ORF">AMTR_s03452p00005800</name>
</gene>
<keyword evidence="5" id="KW-0131">Cell cycle</keyword>
<keyword evidence="3" id="KW-0677">Repeat</keyword>
<dbReference type="SUPFAM" id="SSF50978">
    <property type="entry name" value="WD40 repeat-like"/>
    <property type="match status" value="1"/>
</dbReference>
<dbReference type="PROSITE" id="PS50082">
    <property type="entry name" value="WD_REPEATS_2"/>
    <property type="match status" value="2"/>
</dbReference>